<feature type="domain" description="Endonuclease GajA/Old nuclease/RecF-like AAA" evidence="2">
    <location>
        <begin position="3"/>
        <end position="174"/>
    </location>
</feature>
<dbReference type="Proteomes" id="UP000664369">
    <property type="component" value="Unassembled WGS sequence"/>
</dbReference>
<evidence type="ECO:0000313" key="4">
    <source>
        <dbReference type="Proteomes" id="UP000664369"/>
    </source>
</evidence>
<protein>
    <submittedName>
        <fullName evidence="3">AAA family ATPase</fullName>
    </submittedName>
</protein>
<evidence type="ECO:0000259" key="2">
    <source>
        <dbReference type="Pfam" id="PF13175"/>
    </source>
</evidence>
<dbReference type="InterPro" id="IPR027417">
    <property type="entry name" value="P-loop_NTPase"/>
</dbReference>
<dbReference type="EMBL" id="JAGETZ010000022">
    <property type="protein sequence ID" value="MBO2012900.1"/>
    <property type="molecule type" value="Genomic_DNA"/>
</dbReference>
<feature type="domain" description="Endonuclease GajA/Old nuclease/RecF-like AAA" evidence="2">
    <location>
        <begin position="255"/>
        <end position="342"/>
    </location>
</feature>
<name>A0ABS3QNP4_9BACT</name>
<dbReference type="RefSeq" id="WP_208178639.1">
    <property type="nucleotide sequence ID" value="NZ_JAGETZ010000022.1"/>
</dbReference>
<dbReference type="PANTHER" id="PTHR43581">
    <property type="entry name" value="ATP/GTP PHOSPHATASE"/>
    <property type="match status" value="1"/>
</dbReference>
<dbReference type="Gene3D" id="3.40.50.300">
    <property type="entry name" value="P-loop containing nucleotide triphosphate hydrolases"/>
    <property type="match status" value="1"/>
</dbReference>
<gene>
    <name evidence="3" type="ORF">J4E00_27810</name>
</gene>
<comment type="caution">
    <text evidence="3">The sequence shown here is derived from an EMBL/GenBank/DDBJ whole genome shotgun (WGS) entry which is preliminary data.</text>
</comment>
<reference evidence="3 4" key="1">
    <citation type="submission" date="2021-03" db="EMBL/GenBank/DDBJ databases">
        <authorList>
            <person name="Kim M.K."/>
        </authorList>
    </citation>
    <scope>NUCLEOTIDE SEQUENCE [LARGE SCALE GENOMIC DNA]</scope>
    <source>
        <strain evidence="3 4">BT442</strain>
    </source>
</reference>
<evidence type="ECO:0000256" key="1">
    <source>
        <dbReference type="SAM" id="Coils"/>
    </source>
</evidence>
<feature type="coiled-coil region" evidence="1">
    <location>
        <begin position="110"/>
        <end position="140"/>
    </location>
</feature>
<organism evidence="3 4">
    <name type="scientific">Hymenobacter negativus</name>
    <dbReference type="NCBI Taxonomy" id="2795026"/>
    <lineage>
        <taxon>Bacteria</taxon>
        <taxon>Pseudomonadati</taxon>
        <taxon>Bacteroidota</taxon>
        <taxon>Cytophagia</taxon>
        <taxon>Cytophagales</taxon>
        <taxon>Hymenobacteraceae</taxon>
        <taxon>Hymenobacter</taxon>
    </lineage>
</organism>
<dbReference type="InterPro" id="IPR041685">
    <property type="entry name" value="AAA_GajA/Old/RecF-like"/>
</dbReference>
<proteinExistence type="predicted"/>
<sequence>MNEQLVVKNFGPIKDATVDFKRVTVFIGPTGGGKSTLAKLAAIMKTETSFKDNERVSEKVSIDAFKKYAINNFILKETYFRYTNGLGNVEYKDERFDIFVALTKEHADTANDIGHKMQELTEQLNAAEHLAKEIEEAKRLVTSNPEHIDDNSLSTKTSELSLKRKALIKALESVREREVYFNTLYFKALVPSGCHYIPSERIFLSALEYSWAGLLRDDIGLPKLLLDFANSFSLSRKDVPELDIPFLNVKYLHIDGRDRITIPEREESLMLLETASGIQSVTPLLVLLEHLSRNTEQAQSFIIEEPELNLYPTAQQGLLNWLVEKCTKGENDLTITTHSPYILSSCNLLLEAYKVAQQRPELADEIDKIVPRACWLNPEEFAAYYVADGTVKPITDDRTHLIGSNELDAVSGDISDSFRKLLRLQKQQAV</sequence>
<evidence type="ECO:0000313" key="3">
    <source>
        <dbReference type="EMBL" id="MBO2012900.1"/>
    </source>
</evidence>
<dbReference type="Pfam" id="PF13175">
    <property type="entry name" value="AAA_15"/>
    <property type="match status" value="2"/>
</dbReference>
<dbReference type="InterPro" id="IPR051396">
    <property type="entry name" value="Bact_Antivir_Def_Nuclease"/>
</dbReference>
<dbReference type="SUPFAM" id="SSF52540">
    <property type="entry name" value="P-loop containing nucleoside triphosphate hydrolases"/>
    <property type="match status" value="1"/>
</dbReference>
<dbReference type="PANTHER" id="PTHR43581:SF2">
    <property type="entry name" value="EXCINUCLEASE ATPASE SUBUNIT"/>
    <property type="match status" value="1"/>
</dbReference>
<accession>A0ABS3QNP4</accession>
<keyword evidence="1" id="KW-0175">Coiled coil</keyword>
<keyword evidence="4" id="KW-1185">Reference proteome</keyword>